<dbReference type="InterPro" id="IPR000687">
    <property type="entry name" value="RIO_kinase"/>
</dbReference>
<comment type="catalytic activity">
    <reaction evidence="16 18">
        <text>L-threonyl-[protein] + ATP = O-phospho-L-threonyl-[protein] + ADP + H(+)</text>
        <dbReference type="Rhea" id="RHEA:46608"/>
        <dbReference type="Rhea" id="RHEA-COMP:11060"/>
        <dbReference type="Rhea" id="RHEA-COMP:11605"/>
        <dbReference type="ChEBI" id="CHEBI:15378"/>
        <dbReference type="ChEBI" id="CHEBI:30013"/>
        <dbReference type="ChEBI" id="CHEBI:30616"/>
        <dbReference type="ChEBI" id="CHEBI:61977"/>
        <dbReference type="ChEBI" id="CHEBI:456216"/>
        <dbReference type="EC" id="2.7.11.1"/>
    </reaction>
</comment>
<dbReference type="InterPro" id="IPR017407">
    <property type="entry name" value="Ser/Thr_kinase_Rio1"/>
</dbReference>
<dbReference type="OMA" id="GEREWIR"/>
<dbReference type="GO" id="GO:0005737">
    <property type="term" value="C:cytoplasm"/>
    <property type="evidence" value="ECO:0007669"/>
    <property type="project" value="UniProtKB-SubCell"/>
</dbReference>
<keyword evidence="12 18" id="KW-0418">Kinase</keyword>
<evidence type="ECO:0000256" key="14">
    <source>
        <dbReference type="ARBA" id="ARBA00022840"/>
    </source>
</evidence>
<dbReference type="GO" id="GO:0106310">
    <property type="term" value="F:protein serine kinase activity"/>
    <property type="evidence" value="ECO:0007669"/>
    <property type="project" value="RHEA"/>
</dbReference>
<evidence type="ECO:0000256" key="8">
    <source>
        <dbReference type="ARBA" id="ARBA00022527"/>
    </source>
</evidence>
<feature type="compositionally biased region" description="Acidic residues" evidence="22">
    <location>
        <begin position="550"/>
        <end position="571"/>
    </location>
</feature>
<comment type="subcellular location">
    <subcellularLocation>
        <location evidence="2">Cytoplasm</location>
    </subcellularLocation>
</comment>
<dbReference type="SMART" id="SM00090">
    <property type="entry name" value="RIO"/>
    <property type="match status" value="1"/>
</dbReference>
<dbReference type="GO" id="GO:0016787">
    <property type="term" value="F:hydrolase activity"/>
    <property type="evidence" value="ECO:0007669"/>
    <property type="project" value="UniProtKB-KW"/>
</dbReference>
<evidence type="ECO:0000256" key="19">
    <source>
        <dbReference type="PIRSR" id="PIRSR038147-1"/>
    </source>
</evidence>
<evidence type="ECO:0000256" key="15">
    <source>
        <dbReference type="ARBA" id="ARBA00022842"/>
    </source>
</evidence>
<feature type="compositionally biased region" description="Acidic residues" evidence="22">
    <location>
        <begin position="45"/>
        <end position="58"/>
    </location>
</feature>
<feature type="binding site" evidence="21">
    <location>
        <position position="327"/>
    </location>
    <ligand>
        <name>Mg(2+)</name>
        <dbReference type="ChEBI" id="CHEBI:18420"/>
    </ligand>
</feature>
<dbReference type="InterPro" id="IPR051272">
    <property type="entry name" value="RIO-type_Ser/Thr_kinase"/>
</dbReference>
<dbReference type="GO" id="GO:0042254">
    <property type="term" value="P:ribosome biogenesis"/>
    <property type="evidence" value="ECO:0007669"/>
    <property type="project" value="UniProtKB-KW"/>
</dbReference>
<feature type="region of interest" description="Disordered" evidence="22">
    <location>
        <begin position="1"/>
        <end position="58"/>
    </location>
</feature>
<feature type="region of interest" description="Disordered" evidence="22">
    <location>
        <begin position="70"/>
        <end position="92"/>
    </location>
</feature>
<organism evidence="24 25">
    <name type="scientific">Vitrella brassicaformis (strain CCMP3155)</name>
    <dbReference type="NCBI Taxonomy" id="1169540"/>
    <lineage>
        <taxon>Eukaryota</taxon>
        <taxon>Sar</taxon>
        <taxon>Alveolata</taxon>
        <taxon>Colpodellida</taxon>
        <taxon>Vitrellaceae</taxon>
        <taxon>Vitrella</taxon>
    </lineage>
</organism>
<evidence type="ECO:0000256" key="18">
    <source>
        <dbReference type="PIRNR" id="PIRNR038147"/>
    </source>
</evidence>
<accession>A0A0G4G9C6</accession>
<feature type="binding site" evidence="20">
    <location>
        <position position="203"/>
    </location>
    <ligand>
        <name>ATP</name>
        <dbReference type="ChEBI" id="CHEBI:30616"/>
    </ligand>
</feature>
<dbReference type="EC" id="2.7.11.1" evidence="4 18"/>
<sequence length="617" mass="68825">MQKGTKTADIDSEDEAFDGTFDWDSQQQRALATRGESVTAAESAPEPDEYFSDSDDVYSDDLEDVDDFAVYGSTQGRGPNAQSGQSSSARTYQPLQHRVAGITERMSLNYSPLPDDLTGTTVDQVAKNSIISGQKKAAQHRHRGLTQDTRATVEQVLDPRTRLILTKLLNRGLFSEIYGCISTGKEANVYYAVTEDGGERAVKIFKTSILVFKDRSRYVEGEFRFRRGYIKSSNPRRMVAQWAEKEYRNLKRIAASGIRCPAGIELRSHVLVMSFVGRDEVAAPRLKDAIADMTHDETWRAYVEVVATMRTLYQTGRLVHGDLSDYNLLWHDGHVTVIDVSQSVEHDHPHSLDFLKRDCVNVTAFFRKYSAQETQASTSTPPPGLLSVMTLFDWIIAAELPSDFPPANEDGVGAGEGEGYEAFDGLCARLDVWLRSVHQLMVQPPETAPADGDRRGGVGLTAGEAARRRHNEADEALFLETWMPSHLHQVSDLAVLEKEMERRQRGEDTLFERFLGTAPPSSAADQKSSTGDTHGSREEAQGEGGQQGQEEQESDGVAESDSNDDDDDQDDKFDGHRPDGVSKKEWKQKVKEDRREKRKTKMPKAVKKKAVNKAKNR</sequence>
<evidence type="ECO:0000256" key="7">
    <source>
        <dbReference type="ARBA" id="ARBA00022517"/>
    </source>
</evidence>
<evidence type="ECO:0000256" key="13">
    <source>
        <dbReference type="ARBA" id="ARBA00022801"/>
    </source>
</evidence>
<protein>
    <recommendedName>
        <fullName evidence="5 18">Serine/threonine-protein kinase RIO1</fullName>
        <ecNumber evidence="4 18">2.7.11.1</ecNumber>
    </recommendedName>
</protein>
<evidence type="ECO:0000256" key="3">
    <source>
        <dbReference type="ARBA" id="ARBA00009196"/>
    </source>
</evidence>
<evidence type="ECO:0000256" key="1">
    <source>
        <dbReference type="ARBA" id="ARBA00001946"/>
    </source>
</evidence>
<feature type="binding site" evidence="20">
    <location>
        <position position="274"/>
    </location>
    <ligand>
        <name>ATP</name>
        <dbReference type="ChEBI" id="CHEBI:30616"/>
    </ligand>
</feature>
<dbReference type="InParanoid" id="A0A0G4G9C6"/>
<keyword evidence="7" id="KW-0690">Ribosome biogenesis</keyword>
<gene>
    <name evidence="24" type="ORF">Vbra_17255</name>
</gene>
<dbReference type="EMBL" id="CDMY01000601">
    <property type="protein sequence ID" value="CEM25434.1"/>
    <property type="molecule type" value="Genomic_DNA"/>
</dbReference>
<keyword evidence="11 18" id="KW-0547">Nucleotide-binding</keyword>
<evidence type="ECO:0000256" key="9">
    <source>
        <dbReference type="ARBA" id="ARBA00022679"/>
    </source>
</evidence>
<evidence type="ECO:0000313" key="25">
    <source>
        <dbReference type="Proteomes" id="UP000041254"/>
    </source>
</evidence>
<keyword evidence="6" id="KW-0963">Cytoplasm</keyword>
<evidence type="ECO:0000256" key="16">
    <source>
        <dbReference type="ARBA" id="ARBA00047899"/>
    </source>
</evidence>
<feature type="region of interest" description="Disordered" evidence="22">
    <location>
        <begin position="444"/>
        <end position="467"/>
    </location>
</feature>
<comment type="cofactor">
    <cofactor evidence="1 21">
        <name>Mg(2+)</name>
        <dbReference type="ChEBI" id="CHEBI:18420"/>
    </cofactor>
</comment>
<dbReference type="STRING" id="1169540.A0A0G4G9C6"/>
<dbReference type="FunFam" id="3.30.200.20:FF:000148">
    <property type="entry name" value="Serine/threonine-protein kinase RIO1"/>
    <property type="match status" value="1"/>
</dbReference>
<evidence type="ECO:0000256" key="6">
    <source>
        <dbReference type="ARBA" id="ARBA00022490"/>
    </source>
</evidence>
<dbReference type="GO" id="GO:0046872">
    <property type="term" value="F:metal ion binding"/>
    <property type="evidence" value="ECO:0007669"/>
    <property type="project" value="UniProtKB-KW"/>
</dbReference>
<dbReference type="OrthoDB" id="205248at2759"/>
<name>A0A0G4G9C6_VITBC</name>
<feature type="region of interest" description="Disordered" evidence="22">
    <location>
        <begin position="516"/>
        <end position="617"/>
    </location>
</feature>
<dbReference type="Pfam" id="PF01163">
    <property type="entry name" value="RIO1"/>
    <property type="match status" value="1"/>
</dbReference>
<dbReference type="CDD" id="cd05147">
    <property type="entry name" value="RIO1_euk"/>
    <property type="match status" value="1"/>
</dbReference>
<evidence type="ECO:0000256" key="20">
    <source>
        <dbReference type="PIRSR" id="PIRSR038147-2"/>
    </source>
</evidence>
<feature type="active site" description="Proton acceptor" evidence="19">
    <location>
        <position position="322"/>
    </location>
</feature>
<dbReference type="SUPFAM" id="SSF56112">
    <property type="entry name" value="Protein kinase-like (PK-like)"/>
    <property type="match status" value="1"/>
</dbReference>
<feature type="compositionally biased region" description="Polar residues" evidence="22">
    <location>
        <begin position="72"/>
        <end position="92"/>
    </location>
</feature>
<feature type="compositionally biased region" description="Polar residues" evidence="22">
    <location>
        <begin position="519"/>
        <end position="533"/>
    </location>
</feature>
<keyword evidence="8 18" id="KW-0723">Serine/threonine-protein kinase</keyword>
<evidence type="ECO:0000256" key="17">
    <source>
        <dbReference type="ARBA" id="ARBA00048679"/>
    </source>
</evidence>
<evidence type="ECO:0000313" key="24">
    <source>
        <dbReference type="EMBL" id="CEM25434.1"/>
    </source>
</evidence>
<keyword evidence="13" id="KW-0378">Hydrolase</keyword>
<evidence type="ECO:0000256" key="5">
    <source>
        <dbReference type="ARBA" id="ARBA00016038"/>
    </source>
</evidence>
<evidence type="ECO:0000256" key="2">
    <source>
        <dbReference type="ARBA" id="ARBA00004496"/>
    </source>
</evidence>
<keyword evidence="9 18" id="KW-0808">Transferase</keyword>
<feature type="compositionally biased region" description="Basic residues" evidence="22">
    <location>
        <begin position="596"/>
        <end position="617"/>
    </location>
</feature>
<evidence type="ECO:0000259" key="23">
    <source>
        <dbReference type="PROSITE" id="PS50011"/>
    </source>
</evidence>
<feature type="domain" description="Protein kinase" evidence="23">
    <location>
        <begin position="163"/>
        <end position="515"/>
    </location>
</feature>
<evidence type="ECO:0000256" key="4">
    <source>
        <dbReference type="ARBA" id="ARBA00012513"/>
    </source>
</evidence>
<dbReference type="FunCoup" id="A0A0G4G9C6">
    <property type="interactions" value="33"/>
</dbReference>
<dbReference type="InterPro" id="IPR000719">
    <property type="entry name" value="Prot_kinase_dom"/>
</dbReference>
<comment type="catalytic activity">
    <reaction evidence="17 18">
        <text>L-seryl-[protein] + ATP = O-phospho-L-seryl-[protein] + ADP + H(+)</text>
        <dbReference type="Rhea" id="RHEA:17989"/>
        <dbReference type="Rhea" id="RHEA-COMP:9863"/>
        <dbReference type="Rhea" id="RHEA-COMP:11604"/>
        <dbReference type="ChEBI" id="CHEBI:15378"/>
        <dbReference type="ChEBI" id="CHEBI:29999"/>
        <dbReference type="ChEBI" id="CHEBI:30616"/>
        <dbReference type="ChEBI" id="CHEBI:83421"/>
        <dbReference type="ChEBI" id="CHEBI:456216"/>
        <dbReference type="EC" id="2.7.11.1"/>
    </reaction>
</comment>
<feature type="compositionally biased region" description="Basic and acidic residues" evidence="22">
    <location>
        <begin position="572"/>
        <end position="595"/>
    </location>
</feature>
<dbReference type="GO" id="GO:0004674">
    <property type="term" value="F:protein serine/threonine kinase activity"/>
    <property type="evidence" value="ECO:0007669"/>
    <property type="project" value="UniProtKB-KW"/>
</dbReference>
<evidence type="ECO:0000256" key="11">
    <source>
        <dbReference type="ARBA" id="ARBA00022741"/>
    </source>
</evidence>
<keyword evidence="10" id="KW-0479">Metal-binding</keyword>
<dbReference type="GO" id="GO:0005524">
    <property type="term" value="F:ATP binding"/>
    <property type="evidence" value="ECO:0007669"/>
    <property type="project" value="UniProtKB-KW"/>
</dbReference>
<dbReference type="VEuPathDB" id="CryptoDB:Vbra_17255"/>
<dbReference type="Proteomes" id="UP000041254">
    <property type="component" value="Unassembled WGS sequence"/>
</dbReference>
<evidence type="ECO:0000256" key="10">
    <source>
        <dbReference type="ARBA" id="ARBA00022723"/>
    </source>
</evidence>
<evidence type="ECO:0000256" key="21">
    <source>
        <dbReference type="PIRSR" id="PIRSR038147-3"/>
    </source>
</evidence>
<proteinExistence type="inferred from homology"/>
<feature type="binding site" evidence="21">
    <location>
        <position position="339"/>
    </location>
    <ligand>
        <name>Mg(2+)</name>
        <dbReference type="ChEBI" id="CHEBI:18420"/>
    </ligand>
</feature>
<dbReference type="Gene3D" id="3.30.200.20">
    <property type="entry name" value="Phosphorylase Kinase, domain 1"/>
    <property type="match status" value="1"/>
</dbReference>
<dbReference type="InterPro" id="IPR011009">
    <property type="entry name" value="Kinase-like_dom_sf"/>
</dbReference>
<keyword evidence="14 18" id="KW-0067">ATP-binding</keyword>
<dbReference type="PROSITE" id="PS50011">
    <property type="entry name" value="PROTEIN_KINASE_DOM"/>
    <property type="match status" value="1"/>
</dbReference>
<dbReference type="PIRSF" id="PIRSF038147">
    <property type="entry name" value="Ser/Thr_PK_RIO1"/>
    <property type="match status" value="1"/>
</dbReference>
<reference evidence="24 25" key="1">
    <citation type="submission" date="2014-11" db="EMBL/GenBank/DDBJ databases">
        <authorList>
            <person name="Zhu J."/>
            <person name="Qi W."/>
            <person name="Song R."/>
        </authorList>
    </citation>
    <scope>NUCLEOTIDE SEQUENCE [LARGE SCALE GENOMIC DNA]</scope>
</reference>
<feature type="active site" description="4-aspartylphosphate intermediate" evidence="19">
    <location>
        <position position="339"/>
    </location>
</feature>
<comment type="similarity">
    <text evidence="3 18">Belongs to the protein kinase superfamily. RIO-type Ser/Thr kinase family.</text>
</comment>
<dbReference type="AlphaFoldDB" id="A0A0G4G9C6"/>
<keyword evidence="15" id="KW-0460">Magnesium</keyword>
<evidence type="ECO:0000256" key="12">
    <source>
        <dbReference type="ARBA" id="ARBA00022777"/>
    </source>
</evidence>
<keyword evidence="25" id="KW-1185">Reference proteome</keyword>
<dbReference type="InterPro" id="IPR018934">
    <property type="entry name" value="RIO_dom"/>
</dbReference>
<dbReference type="PANTHER" id="PTHR45723">
    <property type="entry name" value="SERINE/THREONINE-PROTEIN KINASE RIO1"/>
    <property type="match status" value="1"/>
</dbReference>
<evidence type="ECO:0000256" key="22">
    <source>
        <dbReference type="SAM" id="MobiDB-lite"/>
    </source>
</evidence>
<dbReference type="Gene3D" id="1.10.510.10">
    <property type="entry name" value="Transferase(Phosphotransferase) domain 1"/>
    <property type="match status" value="1"/>
</dbReference>